<evidence type="ECO:0000313" key="1">
    <source>
        <dbReference type="EMBL" id="DAD76484.1"/>
    </source>
</evidence>
<proteinExistence type="predicted"/>
<dbReference type="EMBL" id="BK014803">
    <property type="protein sequence ID" value="DAD76484.1"/>
    <property type="molecule type" value="Genomic_DNA"/>
</dbReference>
<protein>
    <submittedName>
        <fullName evidence="1">Uncharacterized protein</fullName>
    </submittedName>
</protein>
<organism evidence="1">
    <name type="scientific">Siphoviridae sp. cthjx9</name>
    <dbReference type="NCBI Taxonomy" id="2826426"/>
    <lineage>
        <taxon>Viruses</taxon>
        <taxon>Duplodnaviria</taxon>
        <taxon>Heunggongvirae</taxon>
        <taxon>Uroviricota</taxon>
        <taxon>Caudoviricetes</taxon>
    </lineage>
</organism>
<reference evidence="1" key="1">
    <citation type="journal article" date="2021" name="Proc. Natl. Acad. Sci. U.S.A.">
        <title>A Catalog of Tens of Thousands of Viruses from Human Metagenomes Reveals Hidden Associations with Chronic Diseases.</title>
        <authorList>
            <person name="Tisza M.J."/>
            <person name="Buck C.B."/>
        </authorList>
    </citation>
    <scope>NUCLEOTIDE SEQUENCE</scope>
    <source>
        <strain evidence="1">Cthjx9</strain>
    </source>
</reference>
<accession>A0A8S5M2M0</accession>
<sequence>MQRYENFLIYANILMIILVKNTKTIKYMRIYP</sequence>
<name>A0A8S5M2M0_9CAUD</name>